<dbReference type="OrthoDB" id="9781579at2"/>
<dbReference type="Proteomes" id="UP000189956">
    <property type="component" value="Unassembled WGS sequence"/>
</dbReference>
<comment type="subcellular location">
    <subcellularLocation>
        <location evidence="9">Cytoplasm</location>
    </subcellularLocation>
</comment>
<dbReference type="GO" id="GO:0004797">
    <property type="term" value="F:thymidine kinase activity"/>
    <property type="evidence" value="ECO:0007669"/>
    <property type="project" value="UniProtKB-UniRule"/>
</dbReference>
<dbReference type="PIRSF" id="PIRSF035805">
    <property type="entry name" value="TK_cell"/>
    <property type="match status" value="1"/>
</dbReference>
<dbReference type="Proteomes" id="UP000030125">
    <property type="component" value="Unassembled WGS sequence"/>
</dbReference>
<feature type="binding site" evidence="9">
    <location>
        <position position="191"/>
    </location>
    <ligand>
        <name>Zn(2+)</name>
        <dbReference type="ChEBI" id="CHEBI:29105"/>
    </ligand>
</feature>
<organism evidence="14 16">
    <name type="scientific">Porphyromonas cangingivalis</name>
    <dbReference type="NCBI Taxonomy" id="36874"/>
    <lineage>
        <taxon>Bacteria</taxon>
        <taxon>Pseudomonadati</taxon>
        <taxon>Bacteroidota</taxon>
        <taxon>Bacteroidia</taxon>
        <taxon>Bacteroidales</taxon>
        <taxon>Porphyromonadaceae</taxon>
        <taxon>Porphyromonas</taxon>
    </lineage>
</organism>
<feature type="binding site" evidence="9">
    <location>
        <begin position="27"/>
        <end position="34"/>
    </location>
    <ligand>
        <name>ATP</name>
        <dbReference type="ChEBI" id="CHEBI:30616"/>
    </ligand>
</feature>
<evidence type="ECO:0000256" key="9">
    <source>
        <dbReference type="HAMAP-Rule" id="MF_00124"/>
    </source>
</evidence>
<dbReference type="EMBL" id="JQJD01000014">
    <property type="protein sequence ID" value="KGN82004.1"/>
    <property type="molecule type" value="Genomic_DNA"/>
</dbReference>
<evidence type="ECO:0000256" key="2">
    <source>
        <dbReference type="ARBA" id="ARBA00012118"/>
    </source>
</evidence>
<keyword evidence="16" id="KW-1185">Reference proteome</keyword>
<feature type="binding site" evidence="11">
    <location>
        <begin position="176"/>
        <end position="179"/>
    </location>
    <ligand>
        <name>substrate</name>
    </ligand>
</feature>
<evidence type="ECO:0000313" key="14">
    <source>
        <dbReference type="EMBL" id="KGN82004.1"/>
    </source>
</evidence>
<feature type="active site" description="Proton acceptor" evidence="9 10">
    <location>
        <position position="100"/>
    </location>
</feature>
<reference evidence="14 16" key="1">
    <citation type="submission" date="2014-08" db="EMBL/GenBank/DDBJ databases">
        <title>Porphyromonas cangingivalis strain:COT-109_OH1386 Genome sequencing.</title>
        <authorList>
            <person name="Wallis C."/>
            <person name="Deusch O."/>
            <person name="O'Flynn C."/>
            <person name="Davis I."/>
            <person name="Jospin G."/>
            <person name="Darling A.E."/>
            <person name="Coil D.A."/>
            <person name="Alexiev A."/>
            <person name="Horsfall A."/>
            <person name="Kirkwood N."/>
            <person name="Harris S."/>
            <person name="Eisen J.A."/>
        </authorList>
    </citation>
    <scope>NUCLEOTIDE SEQUENCE [LARGE SCALE GENOMIC DNA]</scope>
    <source>
        <strain evidence="16">COT-109 OH1386</strain>
        <strain evidence="14">COT-109_OH1386</strain>
    </source>
</reference>
<dbReference type="FunFam" id="3.40.50.300:FF:000384">
    <property type="entry name" value="Thymidine kinase"/>
    <property type="match status" value="1"/>
</dbReference>
<feature type="binding site" evidence="11">
    <location>
        <position position="184"/>
    </location>
    <ligand>
        <name>substrate</name>
    </ligand>
</feature>
<dbReference type="Gene3D" id="3.30.60.20">
    <property type="match status" value="1"/>
</dbReference>
<dbReference type="Pfam" id="PF00265">
    <property type="entry name" value="TK"/>
    <property type="match status" value="1"/>
</dbReference>
<name>A0A099WTB5_PORCN</name>
<evidence type="ECO:0000313" key="17">
    <source>
        <dbReference type="Proteomes" id="UP000189956"/>
    </source>
</evidence>
<keyword evidence="8 9" id="KW-0067">ATP-binding</keyword>
<dbReference type="EMBL" id="FUWL01000003">
    <property type="protein sequence ID" value="SJZ31802.1"/>
    <property type="molecule type" value="Genomic_DNA"/>
</dbReference>
<evidence type="ECO:0000256" key="3">
    <source>
        <dbReference type="ARBA" id="ARBA00022490"/>
    </source>
</evidence>
<dbReference type="GO" id="GO:0005829">
    <property type="term" value="C:cytosol"/>
    <property type="evidence" value="ECO:0007669"/>
    <property type="project" value="TreeGrafter"/>
</dbReference>
<keyword evidence="6 9" id="KW-0547">Nucleotide-binding</keyword>
<feature type="binding site" evidence="9">
    <location>
        <position position="156"/>
    </location>
    <ligand>
        <name>Zn(2+)</name>
        <dbReference type="ChEBI" id="CHEBI:29105"/>
    </ligand>
</feature>
<keyword evidence="4 9" id="KW-0237">DNA synthesis</keyword>
<dbReference type="STRING" id="36874.HQ34_06345"/>
<feature type="binding site" evidence="9">
    <location>
        <position position="188"/>
    </location>
    <ligand>
        <name>Zn(2+)</name>
        <dbReference type="ChEBI" id="CHEBI:29105"/>
    </ligand>
</feature>
<dbReference type="EC" id="2.7.1.21" evidence="2 9"/>
<keyword evidence="9" id="KW-0479">Metal-binding</keyword>
<evidence type="ECO:0000256" key="8">
    <source>
        <dbReference type="ARBA" id="ARBA00022840"/>
    </source>
</evidence>
<dbReference type="NCBIfam" id="NF003296">
    <property type="entry name" value="PRK04296.1-1"/>
    <property type="match status" value="1"/>
</dbReference>
<dbReference type="SUPFAM" id="SSF57716">
    <property type="entry name" value="Glucocorticoid receptor-like (DNA-binding domain)"/>
    <property type="match status" value="1"/>
</dbReference>
<dbReference type="SUPFAM" id="SSF52540">
    <property type="entry name" value="P-loop containing nucleoside triphosphate hydrolases"/>
    <property type="match status" value="1"/>
</dbReference>
<reference evidence="15 17" key="2">
    <citation type="submission" date="2017-02" db="EMBL/GenBank/DDBJ databases">
        <authorList>
            <person name="Peterson S.W."/>
        </authorList>
    </citation>
    <scope>NUCLEOTIDE SEQUENCE [LARGE SCALE GENOMIC DNA]</scope>
    <source>
        <strain evidence="15 17">ATCC 700135</strain>
    </source>
</reference>
<evidence type="ECO:0000256" key="5">
    <source>
        <dbReference type="ARBA" id="ARBA00022679"/>
    </source>
</evidence>
<dbReference type="GO" id="GO:0046104">
    <property type="term" value="P:thymidine metabolic process"/>
    <property type="evidence" value="ECO:0007669"/>
    <property type="project" value="TreeGrafter"/>
</dbReference>
<gene>
    <name evidence="9" type="primary">tdk</name>
    <name evidence="14" type="ORF">HQ35_03130</name>
    <name evidence="15" type="ORF">SAMN02745205_00187</name>
</gene>
<dbReference type="GO" id="GO:0071897">
    <property type="term" value="P:DNA biosynthetic process"/>
    <property type="evidence" value="ECO:0007669"/>
    <property type="project" value="UniProtKB-KW"/>
</dbReference>
<dbReference type="Gene3D" id="3.40.50.300">
    <property type="entry name" value="P-loop containing nucleotide triphosphate hydrolases"/>
    <property type="match status" value="1"/>
</dbReference>
<evidence type="ECO:0000256" key="11">
    <source>
        <dbReference type="PIRSR" id="PIRSR035805-2"/>
    </source>
</evidence>
<dbReference type="RefSeq" id="WP_025836705.1">
    <property type="nucleotide sequence ID" value="NZ_CALTZT010000050.1"/>
</dbReference>
<comment type="similarity">
    <text evidence="1 9 13">Belongs to the thymidine kinase family.</text>
</comment>
<dbReference type="GO" id="GO:0008270">
    <property type="term" value="F:zinc ion binding"/>
    <property type="evidence" value="ECO:0007669"/>
    <property type="project" value="UniProtKB-UniRule"/>
</dbReference>
<evidence type="ECO:0000256" key="4">
    <source>
        <dbReference type="ARBA" id="ARBA00022634"/>
    </source>
</evidence>
<accession>A0A099WTB5</accession>
<protein>
    <recommendedName>
        <fullName evidence="2 9">Thymidine kinase</fullName>
        <ecNumber evidence="2 9">2.7.1.21</ecNumber>
    </recommendedName>
</protein>
<evidence type="ECO:0000256" key="6">
    <source>
        <dbReference type="ARBA" id="ARBA00022741"/>
    </source>
</evidence>
<keyword evidence="9" id="KW-0862">Zinc</keyword>
<comment type="catalytic activity">
    <reaction evidence="9 12">
        <text>thymidine + ATP = dTMP + ADP + H(+)</text>
        <dbReference type="Rhea" id="RHEA:19129"/>
        <dbReference type="ChEBI" id="CHEBI:15378"/>
        <dbReference type="ChEBI" id="CHEBI:17748"/>
        <dbReference type="ChEBI" id="CHEBI:30616"/>
        <dbReference type="ChEBI" id="CHEBI:63528"/>
        <dbReference type="ChEBI" id="CHEBI:456216"/>
        <dbReference type="EC" id="2.7.1.21"/>
    </reaction>
</comment>
<keyword evidence="7 9" id="KW-0418">Kinase</keyword>
<keyword evidence="5 9" id="KW-0808">Transferase</keyword>
<evidence type="ECO:0000256" key="10">
    <source>
        <dbReference type="PIRSR" id="PIRSR035805-1"/>
    </source>
</evidence>
<comment type="subunit">
    <text evidence="9">Homotetramer.</text>
</comment>
<dbReference type="InterPro" id="IPR001267">
    <property type="entry name" value="Thymidine_kinase"/>
</dbReference>
<evidence type="ECO:0000256" key="1">
    <source>
        <dbReference type="ARBA" id="ARBA00007587"/>
    </source>
</evidence>
<dbReference type="PANTHER" id="PTHR11441">
    <property type="entry name" value="THYMIDINE KINASE"/>
    <property type="match status" value="1"/>
</dbReference>
<evidence type="ECO:0000256" key="12">
    <source>
        <dbReference type="RuleBase" id="RU000544"/>
    </source>
</evidence>
<evidence type="ECO:0000256" key="7">
    <source>
        <dbReference type="ARBA" id="ARBA00022777"/>
    </source>
</evidence>
<dbReference type="PANTHER" id="PTHR11441:SF0">
    <property type="entry name" value="THYMIDINE KINASE, CYTOSOLIC"/>
    <property type="match status" value="1"/>
</dbReference>
<proteinExistence type="inferred from homology"/>
<keyword evidence="3 9" id="KW-0963">Cytoplasm</keyword>
<dbReference type="HAMAP" id="MF_00124">
    <property type="entry name" value="Thymidine_kinase"/>
    <property type="match status" value="1"/>
</dbReference>
<feature type="binding site" evidence="9">
    <location>
        <begin position="99"/>
        <end position="102"/>
    </location>
    <ligand>
        <name>ATP</name>
        <dbReference type="ChEBI" id="CHEBI:30616"/>
    </ligand>
</feature>
<feature type="binding site" evidence="9">
    <location>
        <position position="159"/>
    </location>
    <ligand>
        <name>Zn(2+)</name>
        <dbReference type="ChEBI" id="CHEBI:29105"/>
    </ligand>
</feature>
<evidence type="ECO:0000256" key="13">
    <source>
        <dbReference type="RuleBase" id="RU004165"/>
    </source>
</evidence>
<dbReference type="eggNOG" id="COG1435">
    <property type="taxonomic scope" value="Bacteria"/>
</dbReference>
<sequence length="202" mass="22107">MTQDHAIEAENLRLLSKPRGSIEVICGSMFSGKTEELMRRLKRATIAKMRVEVFKPETDNRYSASDVVSHDRKAISCTPVAHSSNIVLMASDVDVVGIDEAQFFDSGIVDVCQALADDGIRVVISGLDMDFMRRPFAPMPALISIADSVTKVHAVCVSCGAPANYSFRLVEGDDQVLLGEIGEYAPLCRCCYLDRVKSSSQK</sequence>
<evidence type="ECO:0000313" key="16">
    <source>
        <dbReference type="Proteomes" id="UP000030125"/>
    </source>
</evidence>
<dbReference type="AlphaFoldDB" id="A0A099WTB5"/>
<dbReference type="GO" id="GO:0005524">
    <property type="term" value="F:ATP binding"/>
    <property type="evidence" value="ECO:0007669"/>
    <property type="project" value="UniProtKB-UniRule"/>
</dbReference>
<evidence type="ECO:0000313" key="15">
    <source>
        <dbReference type="EMBL" id="SJZ31802.1"/>
    </source>
</evidence>
<dbReference type="InterPro" id="IPR027417">
    <property type="entry name" value="P-loop_NTPase"/>
</dbReference>